<dbReference type="InterPro" id="IPR032466">
    <property type="entry name" value="Metal_Hydrolase"/>
</dbReference>
<keyword evidence="6" id="KW-1185">Reference proteome</keyword>
<dbReference type="Gene3D" id="3.20.20.140">
    <property type="entry name" value="Metal-dependent hydrolases"/>
    <property type="match status" value="1"/>
</dbReference>
<accession>A0AB34KEF4</accession>
<dbReference type="Pfam" id="PF04909">
    <property type="entry name" value="Amidohydro_2"/>
    <property type="match status" value="1"/>
</dbReference>
<sequence length="275" mass="29895">MASAGIKHAVLSITTPASVVFLGSQTKSAALARLLNEYLAALAYKFPQILSFFAVIPLPYTDAAITEANYALNRLSASGLGLLSNHEGYYLGNGTFRPFFAHINSMPSPTPIFVHPSGPCMRSSNGSLISGNPTSYPEGFVEYYFETARTFMDLTLTGTIATFTSLKWVVSHAGGAFPAIEDRFLTSQSADLQSESRTAYATRFFWDVAGPVFPRQVQGLLGYNIPTSQLLYGSDFPYAPNYTYAYEIAAIDNASFLSSEEKAAMYGSNYRALFA</sequence>
<reference evidence="5 6" key="1">
    <citation type="journal article" date="2020" name="Microbiol. Resour. Announc.">
        <title>Draft Genome Sequence of a Cladosporium Species Isolated from the Mesophotic Ascidian Didemnum maculosum.</title>
        <authorList>
            <person name="Gioti A."/>
            <person name="Siaperas R."/>
            <person name="Nikolaivits E."/>
            <person name="Le Goff G."/>
            <person name="Ouazzani J."/>
            <person name="Kotoulas G."/>
            <person name="Topakas E."/>
        </authorList>
    </citation>
    <scope>NUCLEOTIDE SEQUENCE [LARGE SCALE GENOMIC DNA]</scope>
    <source>
        <strain evidence="5 6">TM138-S3</strain>
    </source>
</reference>
<comment type="similarity">
    <text evidence="3">Belongs to the metallo-dependent hydrolases superfamily.</text>
</comment>
<name>A0AB34KEF4_9PEZI</name>
<evidence type="ECO:0000313" key="6">
    <source>
        <dbReference type="Proteomes" id="UP000803884"/>
    </source>
</evidence>
<dbReference type="GO" id="GO:0016831">
    <property type="term" value="F:carboxy-lyase activity"/>
    <property type="evidence" value="ECO:0007669"/>
    <property type="project" value="UniProtKB-KW"/>
</dbReference>
<keyword evidence="2 3" id="KW-0456">Lyase</keyword>
<evidence type="ECO:0000256" key="1">
    <source>
        <dbReference type="ARBA" id="ARBA00022793"/>
    </source>
</evidence>
<dbReference type="Proteomes" id="UP000803884">
    <property type="component" value="Unassembled WGS sequence"/>
</dbReference>
<organism evidence="5 6">
    <name type="scientific">Cladosporium halotolerans</name>
    <dbReference type="NCBI Taxonomy" id="1052096"/>
    <lineage>
        <taxon>Eukaryota</taxon>
        <taxon>Fungi</taxon>
        <taxon>Dikarya</taxon>
        <taxon>Ascomycota</taxon>
        <taxon>Pezizomycotina</taxon>
        <taxon>Dothideomycetes</taxon>
        <taxon>Dothideomycetidae</taxon>
        <taxon>Cladosporiales</taxon>
        <taxon>Cladosporiaceae</taxon>
        <taxon>Cladosporium</taxon>
    </lineage>
</organism>
<dbReference type="GeneID" id="96009334"/>
<evidence type="ECO:0000256" key="2">
    <source>
        <dbReference type="ARBA" id="ARBA00023239"/>
    </source>
</evidence>
<dbReference type="RefSeq" id="XP_069226411.1">
    <property type="nucleotide sequence ID" value="XM_069376496.1"/>
</dbReference>
<proteinExistence type="inferred from homology"/>
<evidence type="ECO:0000256" key="3">
    <source>
        <dbReference type="RuleBase" id="RU366045"/>
    </source>
</evidence>
<keyword evidence="1 3" id="KW-0210">Decarboxylase</keyword>
<evidence type="ECO:0000259" key="4">
    <source>
        <dbReference type="Pfam" id="PF04909"/>
    </source>
</evidence>
<dbReference type="AlphaFoldDB" id="A0AB34KEF4"/>
<dbReference type="GO" id="GO:0005829">
    <property type="term" value="C:cytosol"/>
    <property type="evidence" value="ECO:0007669"/>
    <property type="project" value="TreeGrafter"/>
</dbReference>
<protein>
    <recommendedName>
        <fullName evidence="4">Amidohydrolase-related domain-containing protein</fullName>
    </recommendedName>
</protein>
<dbReference type="GO" id="GO:0019748">
    <property type="term" value="P:secondary metabolic process"/>
    <property type="evidence" value="ECO:0007669"/>
    <property type="project" value="TreeGrafter"/>
</dbReference>
<dbReference type="GO" id="GO:0016787">
    <property type="term" value="F:hydrolase activity"/>
    <property type="evidence" value="ECO:0007669"/>
    <property type="project" value="InterPro"/>
</dbReference>
<gene>
    <name evidence="5" type="ORF">WHR41_07892</name>
</gene>
<dbReference type="SUPFAM" id="SSF51556">
    <property type="entry name" value="Metallo-dependent hydrolases"/>
    <property type="match status" value="1"/>
</dbReference>
<dbReference type="PANTHER" id="PTHR21240:SF32">
    <property type="entry name" value="AMIDOHYDROLASE-RELATED DOMAIN-CONTAINING PROTEIN"/>
    <property type="match status" value="1"/>
</dbReference>
<feature type="domain" description="Amidohydrolase-related" evidence="4">
    <location>
        <begin position="27"/>
        <end position="274"/>
    </location>
</feature>
<evidence type="ECO:0000313" key="5">
    <source>
        <dbReference type="EMBL" id="KAL1583304.1"/>
    </source>
</evidence>
<dbReference type="PANTHER" id="PTHR21240">
    <property type="entry name" value="2-AMINO-3-CARBOXYLMUCONATE-6-SEMIALDEHYDE DECARBOXYLASE"/>
    <property type="match status" value="1"/>
</dbReference>
<dbReference type="EMBL" id="JAAQHG020000037">
    <property type="protein sequence ID" value="KAL1583304.1"/>
    <property type="molecule type" value="Genomic_DNA"/>
</dbReference>
<comment type="caution">
    <text evidence="5">The sequence shown here is derived from an EMBL/GenBank/DDBJ whole genome shotgun (WGS) entry which is preliminary data.</text>
</comment>
<dbReference type="InterPro" id="IPR032465">
    <property type="entry name" value="ACMSD"/>
</dbReference>
<dbReference type="InterPro" id="IPR006680">
    <property type="entry name" value="Amidohydro-rel"/>
</dbReference>